<comment type="caution">
    <text evidence="4">The sequence shown here is derived from an EMBL/GenBank/DDBJ whole genome shotgun (WGS) entry which is preliminary data.</text>
</comment>
<name>A0ABV7PD93_9BURK</name>
<reference evidence="5" key="1">
    <citation type="journal article" date="2019" name="Int. J. Syst. Evol. Microbiol.">
        <title>The Global Catalogue of Microorganisms (GCM) 10K type strain sequencing project: providing services to taxonomists for standard genome sequencing and annotation.</title>
        <authorList>
            <consortium name="The Broad Institute Genomics Platform"/>
            <consortium name="The Broad Institute Genome Sequencing Center for Infectious Disease"/>
            <person name="Wu L."/>
            <person name="Ma J."/>
        </authorList>
    </citation>
    <scope>NUCLEOTIDE SEQUENCE [LARGE SCALE GENOMIC DNA]</scope>
    <source>
        <strain evidence="5">CCM 7480</strain>
    </source>
</reference>
<evidence type="ECO:0000256" key="2">
    <source>
        <dbReference type="ARBA" id="ARBA00022691"/>
    </source>
</evidence>
<dbReference type="InterPro" id="IPR050320">
    <property type="entry name" value="N5-glutamine_MTase"/>
</dbReference>
<dbReference type="Gene3D" id="3.40.50.150">
    <property type="entry name" value="Vaccinia Virus protein VP39"/>
    <property type="match status" value="1"/>
</dbReference>
<feature type="domain" description="Methyltransferase small" evidence="3">
    <location>
        <begin position="133"/>
        <end position="249"/>
    </location>
</feature>
<dbReference type="InterPro" id="IPR002052">
    <property type="entry name" value="DNA_methylase_N6_adenine_CS"/>
</dbReference>
<dbReference type="PANTHER" id="PTHR18895:SF74">
    <property type="entry name" value="MTRF1L RELEASE FACTOR GLUTAMINE METHYLTRANSFERASE"/>
    <property type="match status" value="1"/>
</dbReference>
<gene>
    <name evidence="4" type="ORF">ACFOPH_02500</name>
</gene>
<evidence type="ECO:0000259" key="3">
    <source>
        <dbReference type="Pfam" id="PF05175"/>
    </source>
</evidence>
<accession>A0ABV7PD93</accession>
<sequence>MTSTIHDPDALLALGQALQGAGYRFVTVTPATHRRVNDRPGNAHANDLRGVFGWSRPFREDAVPAAILDLMRRAGALRETKNGLCATVRASTIGERLYFHSAFPTHADDAVFFGPDTYRYIAALKRSMETLAPPQRAVDIGAGSGAGAIEVACRFPGCEAVGADINDYALELTAVNARLAGAANVPTAHSDLLNDLDGGFDLALSNPPYILDPAKLRYRHGGDMHGAGLSVSIVDAALARLNPGGSLLLYTGIAIVDGRDAFLETVRPTLDARCASWTYEELDPDIFGGQLGCEGYEDVERIAAVWVRATVRG</sequence>
<evidence type="ECO:0000256" key="1">
    <source>
        <dbReference type="ARBA" id="ARBA00022603"/>
    </source>
</evidence>
<dbReference type="SUPFAM" id="SSF53335">
    <property type="entry name" value="S-adenosyl-L-methionine-dependent methyltransferases"/>
    <property type="match status" value="1"/>
</dbReference>
<dbReference type="PANTHER" id="PTHR18895">
    <property type="entry name" value="HEMK METHYLTRANSFERASE"/>
    <property type="match status" value="1"/>
</dbReference>
<protein>
    <submittedName>
        <fullName evidence="4">Class I SAM-dependent methyltransferase</fullName>
    </submittedName>
</protein>
<proteinExistence type="predicted"/>
<evidence type="ECO:0000313" key="4">
    <source>
        <dbReference type="EMBL" id="MFC3457121.1"/>
    </source>
</evidence>
<keyword evidence="5" id="KW-1185">Reference proteome</keyword>
<dbReference type="PROSITE" id="PS00092">
    <property type="entry name" value="N6_MTASE"/>
    <property type="match status" value="1"/>
</dbReference>
<dbReference type="Proteomes" id="UP001595665">
    <property type="component" value="Unassembled WGS sequence"/>
</dbReference>
<evidence type="ECO:0000313" key="5">
    <source>
        <dbReference type="Proteomes" id="UP001595665"/>
    </source>
</evidence>
<keyword evidence="2" id="KW-0949">S-adenosyl-L-methionine</keyword>
<dbReference type="RefSeq" id="WP_312550671.1">
    <property type="nucleotide sequence ID" value="NZ_JBHRVV010000001.1"/>
</dbReference>
<keyword evidence="1 4" id="KW-0808">Transferase</keyword>
<dbReference type="InterPro" id="IPR007848">
    <property type="entry name" value="Small_mtfrase_dom"/>
</dbReference>
<organism evidence="4 5">
    <name type="scientific">Massilia haematophila</name>
    <dbReference type="NCBI Taxonomy" id="457923"/>
    <lineage>
        <taxon>Bacteria</taxon>
        <taxon>Pseudomonadati</taxon>
        <taxon>Pseudomonadota</taxon>
        <taxon>Betaproteobacteria</taxon>
        <taxon>Burkholderiales</taxon>
        <taxon>Oxalobacteraceae</taxon>
        <taxon>Telluria group</taxon>
        <taxon>Massilia</taxon>
    </lineage>
</organism>
<dbReference type="EMBL" id="JBHRVV010000001">
    <property type="protein sequence ID" value="MFC3457121.1"/>
    <property type="molecule type" value="Genomic_DNA"/>
</dbReference>
<dbReference type="CDD" id="cd02440">
    <property type="entry name" value="AdoMet_MTases"/>
    <property type="match status" value="1"/>
</dbReference>
<dbReference type="GO" id="GO:0008168">
    <property type="term" value="F:methyltransferase activity"/>
    <property type="evidence" value="ECO:0007669"/>
    <property type="project" value="UniProtKB-KW"/>
</dbReference>
<dbReference type="GO" id="GO:0032259">
    <property type="term" value="P:methylation"/>
    <property type="evidence" value="ECO:0007669"/>
    <property type="project" value="UniProtKB-KW"/>
</dbReference>
<keyword evidence="1 4" id="KW-0489">Methyltransferase</keyword>
<dbReference type="Pfam" id="PF05175">
    <property type="entry name" value="MTS"/>
    <property type="match status" value="1"/>
</dbReference>
<dbReference type="InterPro" id="IPR029063">
    <property type="entry name" value="SAM-dependent_MTases_sf"/>
</dbReference>